<evidence type="ECO:0000313" key="2">
    <source>
        <dbReference type="EMBL" id="MCT2583585.1"/>
    </source>
</evidence>
<proteinExistence type="predicted"/>
<dbReference type="CDD" id="cd19086">
    <property type="entry name" value="AKR_AKR11C1"/>
    <property type="match status" value="1"/>
</dbReference>
<feature type="domain" description="NADP-dependent oxidoreductase" evidence="1">
    <location>
        <begin position="19"/>
        <end position="324"/>
    </location>
</feature>
<dbReference type="RefSeq" id="WP_260190948.1">
    <property type="nucleotide sequence ID" value="NZ_JAFFZE010000009.1"/>
</dbReference>
<gene>
    <name evidence="2" type="ORF">JT362_10700</name>
</gene>
<dbReference type="InterPro" id="IPR036812">
    <property type="entry name" value="NAD(P)_OxRdtase_dom_sf"/>
</dbReference>
<dbReference type="InterPro" id="IPR023210">
    <property type="entry name" value="NADP_OxRdtase_dom"/>
</dbReference>
<reference evidence="2 3" key="1">
    <citation type="submission" date="2021-02" db="EMBL/GenBank/DDBJ databases">
        <title>Actinophytocola xerophila sp. nov., isolated from soil of cotton cropping field.</title>
        <authorList>
            <person name="Huang R."/>
            <person name="Chen X."/>
            <person name="Ge X."/>
            <person name="Liu W."/>
        </authorList>
    </citation>
    <scope>NUCLEOTIDE SEQUENCE [LARGE SCALE GENOMIC DNA]</scope>
    <source>
        <strain evidence="2 3">S1-96</strain>
    </source>
</reference>
<protein>
    <submittedName>
        <fullName evidence="2">Aldo/keto reductase</fullName>
    </submittedName>
</protein>
<dbReference type="PANTHER" id="PTHR43312">
    <property type="entry name" value="D-THREO-ALDOSE 1-DEHYDROGENASE"/>
    <property type="match status" value="1"/>
</dbReference>
<name>A0ABT2J7W7_9PSEU</name>
<sequence>MTDTWTGQRTLGDSTVSALGFGCWAIGGPFSDLDGRPLGWGEVDDDESVRAVHAAIDRGVTFFDTADAYGTGHSERVLGRALAGRRDRVAIASKWGNVIDEDRRMLVGQDASPGYVRRALEATLTRLGTDHLDLYQLHIGPSIQDAEPLRAECENLVRAGKIRGYAWSTDDPARAAAFADGEHCTAVQHELSVLHDAPELLALCERRGIASVNRTPLAMGLLGRRSADRPAAGADIRTDAPDWLRFFTDGVPAPGWAARVDAVRDVLTSGGRTLAQGALGWVWARSERTIPIPGFRTVAQAEENAGALAIGPLSADQLDELAGVLA</sequence>
<accession>A0ABT2J7W7</accession>
<comment type="caution">
    <text evidence="2">The sequence shown here is derived from an EMBL/GenBank/DDBJ whole genome shotgun (WGS) entry which is preliminary data.</text>
</comment>
<dbReference type="InterPro" id="IPR053135">
    <property type="entry name" value="AKR2_Oxidoreductase"/>
</dbReference>
<evidence type="ECO:0000259" key="1">
    <source>
        <dbReference type="Pfam" id="PF00248"/>
    </source>
</evidence>
<organism evidence="2 3">
    <name type="scientific">Actinophytocola gossypii</name>
    <dbReference type="NCBI Taxonomy" id="2812003"/>
    <lineage>
        <taxon>Bacteria</taxon>
        <taxon>Bacillati</taxon>
        <taxon>Actinomycetota</taxon>
        <taxon>Actinomycetes</taxon>
        <taxon>Pseudonocardiales</taxon>
        <taxon>Pseudonocardiaceae</taxon>
    </lineage>
</organism>
<keyword evidence="3" id="KW-1185">Reference proteome</keyword>
<dbReference type="SUPFAM" id="SSF51430">
    <property type="entry name" value="NAD(P)-linked oxidoreductase"/>
    <property type="match status" value="1"/>
</dbReference>
<dbReference type="Pfam" id="PF00248">
    <property type="entry name" value="Aldo_ket_red"/>
    <property type="match status" value="1"/>
</dbReference>
<dbReference type="Gene3D" id="3.20.20.100">
    <property type="entry name" value="NADP-dependent oxidoreductase domain"/>
    <property type="match status" value="1"/>
</dbReference>
<dbReference type="PANTHER" id="PTHR43312:SF1">
    <property type="entry name" value="NADP-DEPENDENT OXIDOREDUCTASE DOMAIN-CONTAINING PROTEIN"/>
    <property type="match status" value="1"/>
</dbReference>
<dbReference type="EMBL" id="JAFFZE010000009">
    <property type="protein sequence ID" value="MCT2583585.1"/>
    <property type="molecule type" value="Genomic_DNA"/>
</dbReference>
<evidence type="ECO:0000313" key="3">
    <source>
        <dbReference type="Proteomes" id="UP001156441"/>
    </source>
</evidence>
<dbReference type="Proteomes" id="UP001156441">
    <property type="component" value="Unassembled WGS sequence"/>
</dbReference>